<evidence type="ECO:0000313" key="1">
    <source>
        <dbReference type="EMBL" id="SMD22984.1"/>
    </source>
</evidence>
<dbReference type="EMBL" id="FWXV01000008">
    <property type="protein sequence ID" value="SMD22984.1"/>
    <property type="molecule type" value="Genomic_DNA"/>
</dbReference>
<dbReference type="OrthoDB" id="3603919at2"/>
<organism evidence="1 2">
    <name type="scientific">Kibdelosporangium aridum</name>
    <dbReference type="NCBI Taxonomy" id="2030"/>
    <lineage>
        <taxon>Bacteria</taxon>
        <taxon>Bacillati</taxon>
        <taxon>Actinomycetota</taxon>
        <taxon>Actinomycetes</taxon>
        <taxon>Pseudonocardiales</taxon>
        <taxon>Pseudonocardiaceae</taxon>
        <taxon>Kibdelosporangium</taxon>
    </lineage>
</organism>
<dbReference type="RefSeq" id="WP_084431797.1">
    <property type="nucleotide sequence ID" value="NZ_FWXV01000008.1"/>
</dbReference>
<dbReference type="AlphaFoldDB" id="A0A1Y5Y311"/>
<gene>
    <name evidence="1" type="ORF">SAMN05661093_07765</name>
</gene>
<dbReference type="Proteomes" id="UP000192674">
    <property type="component" value="Unassembled WGS sequence"/>
</dbReference>
<evidence type="ECO:0000313" key="2">
    <source>
        <dbReference type="Proteomes" id="UP000192674"/>
    </source>
</evidence>
<reference evidence="1 2" key="1">
    <citation type="submission" date="2017-04" db="EMBL/GenBank/DDBJ databases">
        <authorList>
            <person name="Afonso C.L."/>
            <person name="Miller P.J."/>
            <person name="Scott M.A."/>
            <person name="Spackman E."/>
            <person name="Goraichik I."/>
            <person name="Dimitrov K.M."/>
            <person name="Suarez D.L."/>
            <person name="Swayne D.E."/>
        </authorList>
    </citation>
    <scope>NUCLEOTIDE SEQUENCE [LARGE SCALE GENOMIC DNA]</scope>
    <source>
        <strain evidence="1 2">DSM 43828</strain>
    </source>
</reference>
<name>A0A1Y5Y311_KIBAR</name>
<evidence type="ECO:0008006" key="3">
    <source>
        <dbReference type="Google" id="ProtNLM"/>
    </source>
</evidence>
<proteinExistence type="predicted"/>
<keyword evidence="2" id="KW-1185">Reference proteome</keyword>
<protein>
    <recommendedName>
        <fullName evidence="3">Butirosin biosynthesis protein H N-terminal domain-containing protein</fullName>
    </recommendedName>
</protein>
<accession>A0A1Y5Y311</accession>
<sequence>MMLSCYTTNLVEYLGATAVQRLARAIRLHVRTDLSSGDLAFSHHKRIDREHGWELAYRGVVHWPSALDGLVTELSKHGAVLAVGNTRHLPWSPNYRSTDIPHWILLTDWDGTQWRVVDKFDAQLPSGQQSPYCGWLHEDKLRSALTLPANLDNHLLLRDEHALGTPTAVPTQCRHRWLVRQTCSERRPPAGRWLTDPADVLEYLGDRLATDRRALVHHADDLWAAARHHCFQRTILDDGPTADWVGLPRALRFAVESASRGRDRPGVVAAAFRRLLSTEVRV</sequence>